<dbReference type="CDD" id="cd03139">
    <property type="entry name" value="GATase1_PfpI_2"/>
    <property type="match status" value="1"/>
</dbReference>
<accession>A0AAU7CSF7</accession>
<reference evidence="2" key="1">
    <citation type="submission" date="2024-05" db="EMBL/GenBank/DDBJ databases">
        <title>Planctomycetes of the genus Singulisphaera possess chitinolytic capabilities.</title>
        <authorList>
            <person name="Ivanova A."/>
        </authorList>
    </citation>
    <scope>NUCLEOTIDE SEQUENCE</scope>
    <source>
        <strain evidence="2">Ch08T</strain>
    </source>
</reference>
<protein>
    <submittedName>
        <fullName evidence="2">DJ-1/PfpI family protein</fullName>
        <ecNumber evidence="2">4.2.1.-</ecNumber>
    </submittedName>
</protein>
<feature type="domain" description="DJ-1/PfpI" evidence="1">
    <location>
        <begin position="1"/>
        <end position="150"/>
    </location>
</feature>
<sequence>MDQIDFTGPFEVLSRVPNATVHVLWKEKTPFRDIKGLILTPEGTLAAAPPLDVLVVPGGPGQQALMEDETVLSFIRDRAARAQYVFSVCTGALVCGAAGLLKGVRGTTHWGSFDLLKYFGAIPVNERVVLDGKHLSAAGVTAGIDGALRLAALLRGDRAAQEIQLAIEYAPEPPFHSGTPSTAPPEVLDSARAGMRMLTKSRLETARRIAARLGVVVQD</sequence>
<dbReference type="InterPro" id="IPR029062">
    <property type="entry name" value="Class_I_gatase-like"/>
</dbReference>
<name>A0AAU7CSF7_9BACT</name>
<dbReference type="RefSeq" id="WP_406701126.1">
    <property type="nucleotide sequence ID" value="NZ_CP155447.1"/>
</dbReference>
<proteinExistence type="predicted"/>
<dbReference type="Gene3D" id="3.40.50.880">
    <property type="match status" value="1"/>
</dbReference>
<evidence type="ECO:0000259" key="1">
    <source>
        <dbReference type="Pfam" id="PF01965"/>
    </source>
</evidence>
<dbReference type="GO" id="GO:0016829">
    <property type="term" value="F:lyase activity"/>
    <property type="evidence" value="ECO:0007669"/>
    <property type="project" value="UniProtKB-KW"/>
</dbReference>
<dbReference type="PANTHER" id="PTHR43130">
    <property type="entry name" value="ARAC-FAMILY TRANSCRIPTIONAL REGULATOR"/>
    <property type="match status" value="1"/>
</dbReference>
<dbReference type="PANTHER" id="PTHR43130:SF2">
    <property type="entry name" value="DJ-1_PFPI DOMAIN-CONTAINING PROTEIN"/>
    <property type="match status" value="1"/>
</dbReference>
<dbReference type="InterPro" id="IPR002818">
    <property type="entry name" value="DJ-1/PfpI"/>
</dbReference>
<dbReference type="Pfam" id="PF01965">
    <property type="entry name" value="DJ-1_PfpI"/>
    <property type="match status" value="1"/>
</dbReference>
<gene>
    <name evidence="2" type="ORF">V5E97_04615</name>
</gene>
<dbReference type="EC" id="4.2.1.-" evidence="2"/>
<dbReference type="GO" id="GO:0006355">
    <property type="term" value="P:regulation of DNA-templated transcription"/>
    <property type="evidence" value="ECO:0007669"/>
    <property type="project" value="TreeGrafter"/>
</dbReference>
<dbReference type="EMBL" id="CP155447">
    <property type="protein sequence ID" value="XBH08294.1"/>
    <property type="molecule type" value="Genomic_DNA"/>
</dbReference>
<evidence type="ECO:0000313" key="2">
    <source>
        <dbReference type="EMBL" id="XBH08294.1"/>
    </source>
</evidence>
<dbReference type="AlphaFoldDB" id="A0AAU7CSF7"/>
<dbReference type="SUPFAM" id="SSF52317">
    <property type="entry name" value="Class I glutamine amidotransferase-like"/>
    <property type="match status" value="1"/>
</dbReference>
<dbReference type="InterPro" id="IPR052158">
    <property type="entry name" value="INH-QAR"/>
</dbReference>
<organism evidence="2">
    <name type="scientific">Singulisphaera sp. Ch08</name>
    <dbReference type="NCBI Taxonomy" id="3120278"/>
    <lineage>
        <taxon>Bacteria</taxon>
        <taxon>Pseudomonadati</taxon>
        <taxon>Planctomycetota</taxon>
        <taxon>Planctomycetia</taxon>
        <taxon>Isosphaerales</taxon>
        <taxon>Isosphaeraceae</taxon>
        <taxon>Singulisphaera</taxon>
    </lineage>
</organism>
<keyword evidence="2" id="KW-0456">Lyase</keyword>